<sequence>MINRLQRRWRGNAACGAGRIFACGSFDTRTMQVPDRNMSALRAKSDRGWVPRHAPVSPSSLFLRYVNMSAVPPAGEMGQGQAPSRPDRPRRTTPQSKHLSQQPATTHRFTPTIIEGHCRARHTIDEVGFDPAGADPSVRLNTWRGWPMEPEYISASRLDERGWVLARASVFSGFSFFRYLKESANCCSNPSIILRNRNQEGDLTSRWLLQWMAWPLQNPGAKMLSALNHARACRNR</sequence>
<dbReference type="EMBL" id="CAADFJ010000145">
    <property type="protein sequence ID" value="VFK03797.1"/>
    <property type="molecule type" value="Genomic_DNA"/>
</dbReference>
<dbReference type="AlphaFoldDB" id="A0A450V2P6"/>
<evidence type="ECO:0000313" key="4">
    <source>
        <dbReference type="EMBL" id="VFK03797.1"/>
    </source>
</evidence>
<organism evidence="3">
    <name type="scientific">Candidatus Kentrum eta</name>
    <dbReference type="NCBI Taxonomy" id="2126337"/>
    <lineage>
        <taxon>Bacteria</taxon>
        <taxon>Pseudomonadati</taxon>
        <taxon>Pseudomonadota</taxon>
        <taxon>Gammaproteobacteria</taxon>
        <taxon>Candidatus Kentrum</taxon>
    </lineage>
</organism>
<evidence type="ECO:0000256" key="1">
    <source>
        <dbReference type="SAM" id="MobiDB-lite"/>
    </source>
</evidence>
<dbReference type="EMBL" id="CAADFG010000147">
    <property type="protein sequence ID" value="VFJ98805.1"/>
    <property type="molecule type" value="Genomic_DNA"/>
</dbReference>
<accession>A0A450V2P6</accession>
<name>A0A450V2P6_9GAMM</name>
<proteinExistence type="predicted"/>
<gene>
    <name evidence="2" type="ORF">BECKH772A_GA0070896_1014710</name>
    <name evidence="3" type="ORF">BECKH772B_GA0070898_1014811</name>
    <name evidence="4" type="ORF">BECKH772C_GA0070978_1014511</name>
</gene>
<evidence type="ECO:0000313" key="2">
    <source>
        <dbReference type="EMBL" id="VFJ98805.1"/>
    </source>
</evidence>
<dbReference type="EMBL" id="CAADFI010000148">
    <property type="protein sequence ID" value="VFJ99053.1"/>
    <property type="molecule type" value="Genomic_DNA"/>
</dbReference>
<evidence type="ECO:0000313" key="3">
    <source>
        <dbReference type="EMBL" id="VFJ99053.1"/>
    </source>
</evidence>
<protein>
    <submittedName>
        <fullName evidence="3">Uncharacterized protein</fullName>
    </submittedName>
</protein>
<feature type="compositionally biased region" description="Polar residues" evidence="1">
    <location>
        <begin position="95"/>
        <end position="105"/>
    </location>
</feature>
<feature type="region of interest" description="Disordered" evidence="1">
    <location>
        <begin position="72"/>
        <end position="105"/>
    </location>
</feature>
<reference evidence="3" key="1">
    <citation type="submission" date="2019-02" db="EMBL/GenBank/DDBJ databases">
        <authorList>
            <person name="Gruber-Vodicka R. H."/>
            <person name="Seah K. B. B."/>
        </authorList>
    </citation>
    <scope>NUCLEOTIDE SEQUENCE</scope>
    <source>
        <strain evidence="4">BECK_SA2B12</strain>
        <strain evidence="2">BECK_SA2B15</strain>
        <strain evidence="3">BECK_SA2B20</strain>
    </source>
</reference>